<feature type="domain" description="Phage replisome organiser N-terminal" evidence="3">
    <location>
        <begin position="7"/>
        <end position="126"/>
    </location>
</feature>
<dbReference type="STRING" id="36745.CLSAP_34970"/>
<dbReference type="HOGENOM" id="CLU_055973_1_1_9"/>
<dbReference type="PANTHER" id="PTHR37293">
    <property type="entry name" value="PHAGE REPLICATION PROTEIN-RELATED"/>
    <property type="match status" value="1"/>
</dbReference>
<dbReference type="Pfam" id="PF09681">
    <property type="entry name" value="Phage_rep_org_N"/>
    <property type="match status" value="1"/>
</dbReference>
<feature type="region of interest" description="Disordered" evidence="2">
    <location>
        <begin position="156"/>
        <end position="193"/>
    </location>
</feature>
<dbReference type="PANTHER" id="PTHR37293:SF7">
    <property type="entry name" value="HYPOTHETICAL PHAGE PROTEIN"/>
    <property type="match status" value="1"/>
</dbReference>
<dbReference type="InterPro" id="IPR053162">
    <property type="entry name" value="DnaD"/>
</dbReference>
<dbReference type="KEGG" id="csr:Cspa_c36750"/>
<dbReference type="EMBL" id="CP004121">
    <property type="protein sequence ID" value="AGF57435.1"/>
    <property type="molecule type" value="Genomic_DNA"/>
</dbReference>
<feature type="compositionally biased region" description="Polar residues" evidence="2">
    <location>
        <begin position="348"/>
        <end position="360"/>
    </location>
</feature>
<keyword evidence="5" id="KW-1185">Reference proteome</keyword>
<sequence>MADVVMWVKFKVNMYEDTKLKIIDSEDKRDLYHYIWSRSIVLAGKVNLGGYLYINEKMPHTIKTLAIEFNRSVEEVKDAFKILRKLEMIELTEDKVFKIKNWEKHQNVEGMERAKQLNINRVAKCRAKKKAANDNGEGEIELASSASDVVKAAGNEADIQVGENTSNDINQDIKESQNNDTTENNNKDSSDENCNVTCNAENSNCNVTVMEQNKKEIKKKNKKKEIEIENENSVGDINNKSSTFIEEVSKSSLLENNNTKNESSENDINLKALELIQYHEKITGKVGGCDYVSLRAAIDIHGVKWVKMAMDVGFEKNCPDIKYAIGILKNWRREGYPEENMEVKKNGVRSTGTSNTTDTNKFAGFKPKEPRKLTEAQRKWAEENLI</sequence>
<keyword evidence="1" id="KW-0175">Coiled coil</keyword>
<dbReference type="Proteomes" id="UP000011728">
    <property type="component" value="Chromosome"/>
</dbReference>
<dbReference type="PATRIC" id="fig|931276.5.peg.3705"/>
<evidence type="ECO:0000313" key="5">
    <source>
        <dbReference type="Proteomes" id="UP000011728"/>
    </source>
</evidence>
<dbReference type="eggNOG" id="ENOG502ZRBS">
    <property type="taxonomic scope" value="Bacteria"/>
</dbReference>
<accession>M1LW69</accession>
<gene>
    <name evidence="4" type="ORF">Cspa_c36750</name>
</gene>
<dbReference type="AlphaFoldDB" id="M1LW69"/>
<feature type="compositionally biased region" description="Basic and acidic residues" evidence="2">
    <location>
        <begin position="366"/>
        <end position="386"/>
    </location>
</feature>
<name>M1LW69_9CLOT</name>
<dbReference type="RefSeq" id="WP_015393751.1">
    <property type="nucleotide sequence ID" value="NC_020291.1"/>
</dbReference>
<organism evidence="4 5">
    <name type="scientific">Clostridium saccharoperbutylacetonicum N1-4(HMT)</name>
    <dbReference type="NCBI Taxonomy" id="931276"/>
    <lineage>
        <taxon>Bacteria</taxon>
        <taxon>Bacillati</taxon>
        <taxon>Bacillota</taxon>
        <taxon>Clostridia</taxon>
        <taxon>Eubacteriales</taxon>
        <taxon>Clostridiaceae</taxon>
        <taxon>Clostridium</taxon>
    </lineage>
</organism>
<proteinExistence type="predicted"/>
<protein>
    <submittedName>
        <fullName evidence="4">Phage replisome organizer, putative, N-terminal region</fullName>
    </submittedName>
</protein>
<dbReference type="InterPro" id="IPR034829">
    <property type="entry name" value="DnaD-like_sf"/>
</dbReference>
<evidence type="ECO:0000256" key="2">
    <source>
        <dbReference type="SAM" id="MobiDB-lite"/>
    </source>
</evidence>
<evidence type="ECO:0000259" key="3">
    <source>
        <dbReference type="Pfam" id="PF09681"/>
    </source>
</evidence>
<feature type="region of interest" description="Disordered" evidence="2">
    <location>
        <begin position="347"/>
        <end position="386"/>
    </location>
</feature>
<dbReference type="SUPFAM" id="SSF158499">
    <property type="entry name" value="DnaD domain-like"/>
    <property type="match status" value="1"/>
</dbReference>
<dbReference type="OrthoDB" id="3199595at2"/>
<reference evidence="4 5" key="1">
    <citation type="submission" date="2013-02" db="EMBL/GenBank/DDBJ databases">
        <title>Genome sequence of Clostridium saccharoperbutylacetonicum N1-4(HMT).</title>
        <authorList>
            <person name="Poehlein A."/>
            <person name="Daniel R."/>
        </authorList>
    </citation>
    <scope>NUCLEOTIDE SEQUENCE [LARGE SCALE GENOMIC DNA]</scope>
    <source>
        <strain evidence="5">N1-4(HMT)</strain>
    </source>
</reference>
<dbReference type="InterPro" id="IPR010056">
    <property type="entry name" value="Phage_rep_org__N"/>
</dbReference>
<feature type="coiled-coil region" evidence="1">
    <location>
        <begin position="200"/>
        <end position="234"/>
    </location>
</feature>
<evidence type="ECO:0000313" key="4">
    <source>
        <dbReference type="EMBL" id="AGF57435.1"/>
    </source>
</evidence>
<evidence type="ECO:0000256" key="1">
    <source>
        <dbReference type="SAM" id="Coils"/>
    </source>
</evidence>
<dbReference type="NCBIfam" id="TIGR01714">
    <property type="entry name" value="phage_rep_org_N"/>
    <property type="match status" value="1"/>
</dbReference>